<dbReference type="PANTHER" id="PTHR13247">
    <property type="entry name" value="TETRATRICOPEPTIDE REPEAT PROTEIN 11 TPR REPEAT PROTEIN 11"/>
    <property type="match status" value="1"/>
</dbReference>
<keyword evidence="10" id="KW-0576">Peroxisome</keyword>
<name>A0A7M5VE02_9CNID</name>
<evidence type="ECO:0000256" key="2">
    <source>
        <dbReference type="ARBA" id="ARBA00004572"/>
    </source>
</evidence>
<dbReference type="InterPro" id="IPR011990">
    <property type="entry name" value="TPR-like_helical_dom_sf"/>
</dbReference>
<protein>
    <recommendedName>
        <fullName evidence="11">Mitochondrial fission 1 protein</fullName>
    </recommendedName>
</protein>
<comment type="subcellular location">
    <subcellularLocation>
        <location evidence="2">Mitochondrion outer membrane</location>
        <topology evidence="2">Single-pass membrane protein</topology>
    </subcellularLocation>
    <subcellularLocation>
        <location evidence="1">Peroxisome membrane</location>
        <topology evidence="1">Single-pass membrane protein</topology>
    </subcellularLocation>
</comment>
<dbReference type="FunFam" id="1.25.40.10:FF:000147">
    <property type="entry name" value="Mitochondrial fission 1 protein"/>
    <property type="match status" value="1"/>
</dbReference>
<dbReference type="PROSITE" id="PS50005">
    <property type="entry name" value="TPR"/>
    <property type="match status" value="1"/>
</dbReference>
<keyword evidence="6 11" id="KW-1000">Mitochondrion outer membrane</keyword>
<dbReference type="PIRSF" id="PIRSF008835">
    <property type="entry name" value="TPR_repeat_11_Fis1"/>
    <property type="match status" value="1"/>
</dbReference>
<evidence type="ECO:0000313" key="15">
    <source>
        <dbReference type="Proteomes" id="UP000594262"/>
    </source>
</evidence>
<dbReference type="Gene3D" id="1.25.40.10">
    <property type="entry name" value="Tetratricopeptide repeat domain"/>
    <property type="match status" value="1"/>
</dbReference>
<dbReference type="PANTHER" id="PTHR13247:SF0">
    <property type="entry name" value="MITOCHONDRIAL FISSION 1 PROTEIN"/>
    <property type="match status" value="1"/>
</dbReference>
<dbReference type="RefSeq" id="XP_066912097.1">
    <property type="nucleotide sequence ID" value="XM_067055996.1"/>
</dbReference>
<dbReference type="OrthoDB" id="421154at2759"/>
<keyword evidence="8 11" id="KW-0496">Mitochondrion</keyword>
<proteinExistence type="inferred from homology"/>
<evidence type="ECO:0000256" key="6">
    <source>
        <dbReference type="ARBA" id="ARBA00022787"/>
    </source>
</evidence>
<comment type="similarity">
    <text evidence="3 11">Belongs to the FIS1 family.</text>
</comment>
<dbReference type="InterPro" id="IPR033745">
    <property type="entry name" value="Fis1_cytosol"/>
</dbReference>
<dbReference type="EnsemblMetazoa" id="CLYHEMT008329.1">
    <property type="protein sequence ID" value="CLYHEMP008329.1"/>
    <property type="gene ID" value="CLYHEMG008329"/>
</dbReference>
<keyword evidence="9 11" id="KW-0472">Membrane</keyword>
<feature type="repeat" description="TPR" evidence="12">
    <location>
        <begin position="71"/>
        <end position="104"/>
    </location>
</feature>
<keyword evidence="5" id="KW-0053">Apoptosis</keyword>
<accession>A0A7M5VE02</accession>
<keyword evidence="4 13" id="KW-0812">Transmembrane</keyword>
<organism evidence="14 15">
    <name type="scientific">Clytia hemisphaerica</name>
    <dbReference type="NCBI Taxonomy" id="252671"/>
    <lineage>
        <taxon>Eukaryota</taxon>
        <taxon>Metazoa</taxon>
        <taxon>Cnidaria</taxon>
        <taxon>Hydrozoa</taxon>
        <taxon>Hydroidolina</taxon>
        <taxon>Leptothecata</taxon>
        <taxon>Obeliida</taxon>
        <taxon>Clytiidae</taxon>
        <taxon>Clytia</taxon>
    </lineage>
</organism>
<comment type="function">
    <text evidence="11">Involved in the fragmentation of the mitochondrial network and its perinuclear clustering.</text>
</comment>
<dbReference type="GeneID" id="136799292"/>
<evidence type="ECO:0000313" key="14">
    <source>
        <dbReference type="EnsemblMetazoa" id="CLYHEMP008329.1"/>
    </source>
</evidence>
<dbReference type="CDD" id="cd12212">
    <property type="entry name" value="Fis1"/>
    <property type="match status" value="1"/>
</dbReference>
<sequence>MSIQAVIQDYISEDDFRRFEDKYTTEKRNNILSDTTTFEYSWCLIRSQYKEDIRKGVALLEGLCSSKTDQRDYLFFIAIGHYKLAEYNMALKHVKRLLAIEPKNHQAKDLEQLIHTKLKSDGLLGMAMVGGATLVAAGAVLLGFAVTKK</sequence>
<dbReference type="Pfam" id="PF14852">
    <property type="entry name" value="Fis1_TPR_N"/>
    <property type="match status" value="1"/>
</dbReference>
<evidence type="ECO:0000256" key="5">
    <source>
        <dbReference type="ARBA" id="ARBA00022703"/>
    </source>
</evidence>
<evidence type="ECO:0000256" key="8">
    <source>
        <dbReference type="ARBA" id="ARBA00023128"/>
    </source>
</evidence>
<evidence type="ECO:0000256" key="7">
    <source>
        <dbReference type="ARBA" id="ARBA00022989"/>
    </source>
</evidence>
<dbReference type="AlphaFoldDB" id="A0A7M5VE02"/>
<evidence type="ECO:0000256" key="9">
    <source>
        <dbReference type="ARBA" id="ARBA00023136"/>
    </source>
</evidence>
<dbReference type="SUPFAM" id="SSF48452">
    <property type="entry name" value="TPR-like"/>
    <property type="match status" value="1"/>
</dbReference>
<dbReference type="GO" id="GO:0043653">
    <property type="term" value="P:mitochondrial fragmentation involved in apoptotic process"/>
    <property type="evidence" value="ECO:0007669"/>
    <property type="project" value="TreeGrafter"/>
</dbReference>
<evidence type="ECO:0000256" key="13">
    <source>
        <dbReference type="SAM" id="Phobius"/>
    </source>
</evidence>
<keyword evidence="15" id="KW-1185">Reference proteome</keyword>
<dbReference type="InterPro" id="IPR019734">
    <property type="entry name" value="TPR_rpt"/>
</dbReference>
<dbReference type="GO" id="GO:0016559">
    <property type="term" value="P:peroxisome fission"/>
    <property type="evidence" value="ECO:0007669"/>
    <property type="project" value="TreeGrafter"/>
</dbReference>
<evidence type="ECO:0000256" key="1">
    <source>
        <dbReference type="ARBA" id="ARBA00004549"/>
    </source>
</evidence>
<evidence type="ECO:0000256" key="11">
    <source>
        <dbReference type="PIRNR" id="PIRNR008835"/>
    </source>
</evidence>
<reference evidence="14" key="1">
    <citation type="submission" date="2021-01" db="UniProtKB">
        <authorList>
            <consortium name="EnsemblMetazoa"/>
        </authorList>
    </citation>
    <scope>IDENTIFICATION</scope>
</reference>
<dbReference type="GO" id="GO:0000422">
    <property type="term" value="P:autophagy of mitochondrion"/>
    <property type="evidence" value="ECO:0007669"/>
    <property type="project" value="TreeGrafter"/>
</dbReference>
<dbReference type="Pfam" id="PF14853">
    <property type="entry name" value="Fis1_TPR_C"/>
    <property type="match status" value="1"/>
</dbReference>
<evidence type="ECO:0000256" key="10">
    <source>
        <dbReference type="ARBA" id="ARBA00023140"/>
    </source>
</evidence>
<dbReference type="InterPro" id="IPR028061">
    <property type="entry name" value="Fis1_TPR_C"/>
</dbReference>
<keyword evidence="7 13" id="KW-1133">Transmembrane helix</keyword>
<feature type="transmembrane region" description="Helical" evidence="13">
    <location>
        <begin position="123"/>
        <end position="146"/>
    </location>
</feature>
<dbReference type="InterPro" id="IPR028058">
    <property type="entry name" value="Fis1_TPR_N"/>
</dbReference>
<evidence type="ECO:0000256" key="12">
    <source>
        <dbReference type="PROSITE-ProRule" id="PRU00339"/>
    </source>
</evidence>
<dbReference type="Proteomes" id="UP000594262">
    <property type="component" value="Unplaced"/>
</dbReference>
<comment type="domain">
    <text evidence="11">The C-terminus is required for mitochondrial localization, while the N-terminus is necessary for mitochondrial fission.</text>
</comment>
<dbReference type="GO" id="GO:0005778">
    <property type="term" value="C:peroxisomal membrane"/>
    <property type="evidence" value="ECO:0007669"/>
    <property type="project" value="UniProtKB-SubCell"/>
</dbReference>
<keyword evidence="12" id="KW-0802">TPR repeat</keyword>
<dbReference type="InterPro" id="IPR016543">
    <property type="entry name" value="Fis1"/>
</dbReference>
<dbReference type="GO" id="GO:0005741">
    <property type="term" value="C:mitochondrial outer membrane"/>
    <property type="evidence" value="ECO:0007669"/>
    <property type="project" value="UniProtKB-SubCell"/>
</dbReference>
<evidence type="ECO:0000256" key="4">
    <source>
        <dbReference type="ARBA" id="ARBA00022692"/>
    </source>
</evidence>
<evidence type="ECO:0000256" key="3">
    <source>
        <dbReference type="ARBA" id="ARBA00008937"/>
    </source>
</evidence>
<dbReference type="GO" id="GO:0000266">
    <property type="term" value="P:mitochondrial fission"/>
    <property type="evidence" value="ECO:0007669"/>
    <property type="project" value="UniProtKB-UniRule"/>
</dbReference>